<keyword evidence="2" id="KW-1185">Reference proteome</keyword>
<comment type="caution">
    <text evidence="1">The sequence shown here is derived from an EMBL/GenBank/DDBJ whole genome shotgun (WGS) entry which is preliminary data.</text>
</comment>
<reference evidence="1" key="1">
    <citation type="submission" date="2021-03" db="EMBL/GenBank/DDBJ databases">
        <title>Revisited historic fungal species revealed as producer of novel bioactive compounds through whole genome sequencing and comparative genomics.</title>
        <authorList>
            <person name="Vignolle G.A."/>
            <person name="Hochenegger N."/>
            <person name="Mach R.L."/>
            <person name="Mach-Aigner A.R."/>
            <person name="Javad Rahimi M."/>
            <person name="Salim K.A."/>
            <person name="Chan C.M."/>
            <person name="Lim L.B.L."/>
            <person name="Cai F."/>
            <person name="Druzhinina I.S."/>
            <person name="U'Ren J.M."/>
            <person name="Derntl C."/>
        </authorList>
    </citation>
    <scope>NUCLEOTIDE SEQUENCE</scope>
    <source>
        <strain evidence="1">TUCIM 5799</strain>
    </source>
</reference>
<evidence type="ECO:0000313" key="1">
    <source>
        <dbReference type="EMBL" id="KAI1853854.1"/>
    </source>
</evidence>
<evidence type="ECO:0000313" key="2">
    <source>
        <dbReference type="Proteomes" id="UP000829685"/>
    </source>
</evidence>
<dbReference type="Proteomes" id="UP000829685">
    <property type="component" value="Unassembled WGS sequence"/>
</dbReference>
<proteinExistence type="predicted"/>
<accession>A0A9P9WAC3</accession>
<sequence length="405" mass="45213">MTTKQMWETIKRYFGDGHVPGSAPLRYNIHICEMIPSSPFTASGSSRYGIELSEAAMPLYSVLGDTCPPPCTCFEMPAVVKHIEEWLENNPDDIHPDDMAITSGKNDTDADEVSLFIMRDVLSWWVHWGGALRPEDYWKQIYVAFAAIPDDIQLSPAAFFDGTYRFLGHTWNDCREGLLKEGMTPDKVEFVEMCLWRQILTQYFEKVDPALYPLLKSKTTLMTQYRVHTGNTLGCAALVLATMDMAPGVEGVQDHALEAASIAQCLSMDMAKEALGILKGEKTETVAGNRVQLKRELRWVYARCMEQLNAHEEQAFLLRRFASAGLHYVPMMDRYLERVNGNSRFPITELQAKILAPFINSRSVPPSLNKTLVLSGAVSGMNMDELGIVGTTNGLNANGPESVEA</sequence>
<dbReference type="EMBL" id="JAFIMR010000056">
    <property type="protein sequence ID" value="KAI1853854.1"/>
    <property type="molecule type" value="Genomic_DNA"/>
</dbReference>
<protein>
    <submittedName>
        <fullName evidence="1">Uncharacterized protein</fullName>
    </submittedName>
</protein>
<gene>
    <name evidence="1" type="ORF">JX265_012685</name>
</gene>
<dbReference type="OrthoDB" id="4658148at2759"/>
<organism evidence="1 2">
    <name type="scientific">Neoarthrinium moseri</name>
    <dbReference type="NCBI Taxonomy" id="1658444"/>
    <lineage>
        <taxon>Eukaryota</taxon>
        <taxon>Fungi</taxon>
        <taxon>Dikarya</taxon>
        <taxon>Ascomycota</taxon>
        <taxon>Pezizomycotina</taxon>
        <taxon>Sordariomycetes</taxon>
        <taxon>Xylariomycetidae</taxon>
        <taxon>Amphisphaeriales</taxon>
        <taxon>Apiosporaceae</taxon>
        <taxon>Neoarthrinium</taxon>
    </lineage>
</organism>
<name>A0A9P9WAC3_9PEZI</name>
<dbReference type="AlphaFoldDB" id="A0A9P9WAC3"/>